<comment type="caution">
    <text evidence="1">The sequence shown here is derived from an EMBL/GenBank/DDBJ whole genome shotgun (WGS) entry which is preliminary data.</text>
</comment>
<sequence length="74" mass="8266">LEHTVAKPLVVAARLVGFSDTLPAVEEKRGLDDEERMLDVEERIDCFLNNPPGPAYLGNFVVVSPWLYSLLILL</sequence>
<evidence type="ECO:0000313" key="2">
    <source>
        <dbReference type="Proteomes" id="UP000887116"/>
    </source>
</evidence>
<name>A0A8X6FRW9_TRICU</name>
<dbReference type="AlphaFoldDB" id="A0A8X6FRW9"/>
<accession>A0A8X6FRW9</accession>
<organism evidence="1 2">
    <name type="scientific">Trichonephila clavata</name>
    <name type="common">Joro spider</name>
    <name type="synonym">Nephila clavata</name>
    <dbReference type="NCBI Taxonomy" id="2740835"/>
    <lineage>
        <taxon>Eukaryota</taxon>
        <taxon>Metazoa</taxon>
        <taxon>Ecdysozoa</taxon>
        <taxon>Arthropoda</taxon>
        <taxon>Chelicerata</taxon>
        <taxon>Arachnida</taxon>
        <taxon>Araneae</taxon>
        <taxon>Araneomorphae</taxon>
        <taxon>Entelegynae</taxon>
        <taxon>Araneoidea</taxon>
        <taxon>Nephilidae</taxon>
        <taxon>Trichonephila</taxon>
    </lineage>
</organism>
<gene>
    <name evidence="1" type="ORF">TNCT_42881</name>
</gene>
<protein>
    <submittedName>
        <fullName evidence="1">Uncharacterized protein</fullName>
    </submittedName>
</protein>
<dbReference type="EMBL" id="BMAO01023272">
    <property type="protein sequence ID" value="GFQ87712.1"/>
    <property type="molecule type" value="Genomic_DNA"/>
</dbReference>
<proteinExistence type="predicted"/>
<evidence type="ECO:0000313" key="1">
    <source>
        <dbReference type="EMBL" id="GFQ87712.1"/>
    </source>
</evidence>
<feature type="non-terminal residue" evidence="1">
    <location>
        <position position="74"/>
    </location>
</feature>
<dbReference type="Proteomes" id="UP000887116">
    <property type="component" value="Unassembled WGS sequence"/>
</dbReference>
<reference evidence="1" key="1">
    <citation type="submission" date="2020-07" db="EMBL/GenBank/DDBJ databases">
        <title>Multicomponent nature underlies the extraordinary mechanical properties of spider dragline silk.</title>
        <authorList>
            <person name="Kono N."/>
            <person name="Nakamura H."/>
            <person name="Mori M."/>
            <person name="Yoshida Y."/>
            <person name="Ohtoshi R."/>
            <person name="Malay A.D."/>
            <person name="Moran D.A.P."/>
            <person name="Tomita M."/>
            <person name="Numata K."/>
            <person name="Arakawa K."/>
        </authorList>
    </citation>
    <scope>NUCLEOTIDE SEQUENCE</scope>
</reference>
<keyword evidence="2" id="KW-1185">Reference proteome</keyword>